<dbReference type="PANTHER" id="PTHR10269">
    <property type="entry name" value="GDNF RECEPTOR ALPHA"/>
    <property type="match status" value="1"/>
</dbReference>
<dbReference type="GO" id="GO:0038023">
    <property type="term" value="F:signaling receptor activity"/>
    <property type="evidence" value="ECO:0007669"/>
    <property type="project" value="InterPro"/>
</dbReference>
<comment type="similarity">
    <text evidence="2">Belongs to the GDNFR family.</text>
</comment>
<evidence type="ECO:0000313" key="9">
    <source>
        <dbReference type="Proteomes" id="UP000887565"/>
    </source>
</evidence>
<dbReference type="GO" id="GO:0007169">
    <property type="term" value="P:cell surface receptor protein tyrosine kinase signaling pathway"/>
    <property type="evidence" value="ECO:0007669"/>
    <property type="project" value="UniProtKB-ARBA"/>
</dbReference>
<dbReference type="GO" id="GO:0009897">
    <property type="term" value="C:external side of plasma membrane"/>
    <property type="evidence" value="ECO:0007669"/>
    <property type="project" value="TreeGrafter"/>
</dbReference>
<evidence type="ECO:0000313" key="10">
    <source>
        <dbReference type="WBParaSite" id="nRc.2.0.1.t34116-RA"/>
    </source>
</evidence>
<dbReference type="InterPro" id="IPR016017">
    <property type="entry name" value="GDNF/GAS1"/>
</dbReference>
<dbReference type="AlphaFoldDB" id="A0A915K5V8"/>
<evidence type="ECO:0000259" key="8">
    <source>
        <dbReference type="SMART" id="SM00907"/>
    </source>
</evidence>
<evidence type="ECO:0000256" key="3">
    <source>
        <dbReference type="ARBA" id="ARBA00022475"/>
    </source>
</evidence>
<evidence type="ECO:0000256" key="1">
    <source>
        <dbReference type="ARBA" id="ARBA00004236"/>
    </source>
</evidence>
<dbReference type="GO" id="GO:0043235">
    <property type="term" value="C:receptor complex"/>
    <property type="evidence" value="ECO:0007669"/>
    <property type="project" value="TreeGrafter"/>
</dbReference>
<name>A0A915K5V8_ROMCU</name>
<evidence type="ECO:0000256" key="2">
    <source>
        <dbReference type="ARBA" id="ARBA00005961"/>
    </source>
</evidence>
<accession>A0A915K5V8</accession>
<protein>
    <submittedName>
        <fullName evidence="10">GDNF/GAS1 domain-containing protein</fullName>
    </submittedName>
</protein>
<evidence type="ECO:0000256" key="7">
    <source>
        <dbReference type="ARBA" id="ARBA00023180"/>
    </source>
</evidence>
<evidence type="ECO:0000256" key="5">
    <source>
        <dbReference type="ARBA" id="ARBA00023136"/>
    </source>
</evidence>
<organism evidence="9 10">
    <name type="scientific">Romanomermis culicivorax</name>
    <name type="common">Nematode worm</name>
    <dbReference type="NCBI Taxonomy" id="13658"/>
    <lineage>
        <taxon>Eukaryota</taxon>
        <taxon>Metazoa</taxon>
        <taxon>Ecdysozoa</taxon>
        <taxon>Nematoda</taxon>
        <taxon>Enoplea</taxon>
        <taxon>Dorylaimia</taxon>
        <taxon>Mermithida</taxon>
        <taxon>Mermithoidea</taxon>
        <taxon>Mermithidae</taxon>
        <taxon>Romanomermis</taxon>
    </lineage>
</organism>
<keyword evidence="7" id="KW-0325">Glycoprotein</keyword>
<evidence type="ECO:0000256" key="4">
    <source>
        <dbReference type="ARBA" id="ARBA00022729"/>
    </source>
</evidence>
<evidence type="ECO:0000256" key="6">
    <source>
        <dbReference type="ARBA" id="ARBA00023170"/>
    </source>
</evidence>
<sequence length="216" mass="25291">MKTHNQRTMRYDFKYCRNLLNDALLLSYGLVQGKVEYTSAGNQRLLKVVEVLCNKNFHKIVLKRGYHPSRSTIPHFKKRKTDYNVVSMVFRRDYFSLFGSTCQKAYSQCRWQQTCGWHLSEIEISCASNRKGYCDRASCSQALRRFSTYVDRDLQEAMTFCTCKRYDVECMKVQKILFPTCMYSSEDGVLKSCNELVKACKESSMCRLILILNEKT</sequence>
<dbReference type="Proteomes" id="UP000887565">
    <property type="component" value="Unplaced"/>
</dbReference>
<dbReference type="SMART" id="SM00907">
    <property type="entry name" value="GDNF"/>
    <property type="match status" value="1"/>
</dbReference>
<comment type="subcellular location">
    <subcellularLocation>
        <location evidence="1">Cell membrane</location>
    </subcellularLocation>
</comment>
<dbReference type="InterPro" id="IPR003438">
    <property type="entry name" value="GDNF_rcpt"/>
</dbReference>
<dbReference type="InterPro" id="IPR037193">
    <property type="entry name" value="GDNF_alpha"/>
</dbReference>
<dbReference type="PANTHER" id="PTHR10269:SF12">
    <property type="entry name" value="GLIAL CELL LINE-DERIVED NEUROTROPHIC FAMILY RECEPTOR-LIKE, ISOFORM E"/>
    <property type="match status" value="1"/>
</dbReference>
<dbReference type="WBParaSite" id="nRc.2.0.1.t34116-RA">
    <property type="protein sequence ID" value="nRc.2.0.1.t34116-RA"/>
    <property type="gene ID" value="nRc.2.0.1.g34116"/>
</dbReference>
<feature type="domain" description="GDNF/GAS1" evidence="8">
    <location>
        <begin position="102"/>
        <end position="181"/>
    </location>
</feature>
<dbReference type="Pfam" id="PF02351">
    <property type="entry name" value="GDNF"/>
    <property type="match status" value="1"/>
</dbReference>
<keyword evidence="5" id="KW-0472">Membrane</keyword>
<keyword evidence="9" id="KW-1185">Reference proteome</keyword>
<dbReference type="SUPFAM" id="SSF110035">
    <property type="entry name" value="GDNF receptor-like"/>
    <property type="match status" value="1"/>
</dbReference>
<keyword evidence="3" id="KW-1003">Cell membrane</keyword>
<keyword evidence="4" id="KW-0732">Signal</keyword>
<keyword evidence="6" id="KW-0675">Receptor</keyword>
<reference evidence="10" key="1">
    <citation type="submission" date="2022-11" db="UniProtKB">
        <authorList>
            <consortium name="WormBaseParasite"/>
        </authorList>
    </citation>
    <scope>IDENTIFICATION</scope>
</reference>
<proteinExistence type="inferred from homology"/>
<dbReference type="GO" id="GO:0007399">
    <property type="term" value="P:nervous system development"/>
    <property type="evidence" value="ECO:0007669"/>
    <property type="project" value="TreeGrafter"/>
</dbReference>